<evidence type="ECO:0000256" key="6">
    <source>
        <dbReference type="ARBA" id="ARBA00033335"/>
    </source>
</evidence>
<protein>
    <recommendedName>
        <fullName evidence="3">glucan endo-1,3-beta-D-glucosidase</fullName>
        <ecNumber evidence="3">3.2.1.39</ecNumber>
    </recommendedName>
    <alternativeName>
        <fullName evidence="6">(1-&gt;3)-beta-glucan endohydrolase</fullName>
    </alternativeName>
    <alternativeName>
        <fullName evidence="7">Beta-1,3-endoglucanase</fullName>
    </alternativeName>
</protein>
<dbReference type="Pfam" id="PF00332">
    <property type="entry name" value="Glyco_hydro_17"/>
    <property type="match status" value="1"/>
</dbReference>
<feature type="signal peptide" evidence="10">
    <location>
        <begin position="1"/>
        <end position="20"/>
    </location>
</feature>
<keyword evidence="4 9" id="KW-0378">Hydrolase</keyword>
<reference evidence="12" key="1">
    <citation type="submission" date="2025-08" db="UniProtKB">
        <authorList>
            <consortium name="RefSeq"/>
        </authorList>
    </citation>
    <scope>IDENTIFICATION</scope>
    <source>
        <strain evidence="12">OHB3-1</strain>
    </source>
</reference>
<evidence type="ECO:0000256" key="5">
    <source>
        <dbReference type="ARBA" id="ARBA00023295"/>
    </source>
</evidence>
<dbReference type="SUPFAM" id="SSF51445">
    <property type="entry name" value="(Trans)glycosidases"/>
    <property type="match status" value="1"/>
</dbReference>
<dbReference type="GO" id="GO:0042973">
    <property type="term" value="F:glucan endo-1,3-beta-D-glucosidase activity"/>
    <property type="evidence" value="ECO:0007669"/>
    <property type="project" value="UniProtKB-EC"/>
</dbReference>
<dbReference type="InterPro" id="IPR044965">
    <property type="entry name" value="Glyco_hydro_17_plant"/>
</dbReference>
<gene>
    <name evidence="12" type="primary">LOC111007943</name>
</gene>
<dbReference type="InterPro" id="IPR017853">
    <property type="entry name" value="GH"/>
</dbReference>
<evidence type="ECO:0000256" key="8">
    <source>
        <dbReference type="RuleBase" id="RU004335"/>
    </source>
</evidence>
<dbReference type="OrthoDB" id="941679at2759"/>
<sequence length="335" mass="36859">MAKLAHIIVFFMASMSAVRANDVLLGVYYGLFGDNVPPPWKVVQLCVKYNIRRIRLDEPNLEVFDAFCGAGIDISFGVPNDMLINMKANESAVVEWFNTYVEPYIGDFVINYIIVGNKAIPGLDDCILPVMKSLQNLLNARYLGQVKLTTLVGYNAALAVKDPPSSGAFDPNASDNIREILRFLLREGSPLMVSVCPYTKYAYSNRAISLNYATFGAKTPVVHDGGLSYDNLFDAMVDPFYAAMDKLGVGDVDVAVGETGWPTCGNGNIATPQYASAYNKNFKSHISSGRGTPKRPNVLIRGFIKSMFNENKMPEGESQCYGIFNVDSTPLYPLF</sequence>
<evidence type="ECO:0000256" key="4">
    <source>
        <dbReference type="ARBA" id="ARBA00022801"/>
    </source>
</evidence>
<evidence type="ECO:0000313" key="11">
    <source>
        <dbReference type="Proteomes" id="UP000504603"/>
    </source>
</evidence>
<keyword evidence="11" id="KW-1185">Reference proteome</keyword>
<feature type="chain" id="PRO_5026708998" description="glucan endo-1,3-beta-D-glucosidase" evidence="10">
    <location>
        <begin position="21"/>
        <end position="335"/>
    </location>
</feature>
<dbReference type="FunFam" id="3.20.20.80:FF:000010">
    <property type="entry name" value="glucan endo-1,3-beta-glucosidase, basic"/>
    <property type="match status" value="1"/>
</dbReference>
<dbReference type="Gene3D" id="3.20.20.80">
    <property type="entry name" value="Glycosidases"/>
    <property type="match status" value="1"/>
</dbReference>
<dbReference type="GO" id="GO:0005975">
    <property type="term" value="P:carbohydrate metabolic process"/>
    <property type="evidence" value="ECO:0007669"/>
    <property type="project" value="InterPro"/>
</dbReference>
<dbReference type="KEGG" id="mcha:111007943"/>
<evidence type="ECO:0000256" key="2">
    <source>
        <dbReference type="ARBA" id="ARBA00008773"/>
    </source>
</evidence>
<evidence type="ECO:0000256" key="9">
    <source>
        <dbReference type="RuleBase" id="RU004336"/>
    </source>
</evidence>
<proteinExistence type="inferred from homology"/>
<comment type="similarity">
    <text evidence="2 8">Belongs to the glycosyl hydrolase 17 family.</text>
</comment>
<keyword evidence="10" id="KW-0732">Signal</keyword>
<comment type="catalytic activity">
    <reaction evidence="1">
        <text>Hydrolysis of (1-&gt;3)-beta-D-glucosidic linkages in (1-&gt;3)-beta-D-glucans.</text>
        <dbReference type="EC" id="3.2.1.39"/>
    </reaction>
</comment>
<dbReference type="EC" id="3.2.1.39" evidence="3"/>
<accession>A0A6J1C4V7</accession>
<dbReference type="RefSeq" id="XP_022136187.1">
    <property type="nucleotide sequence ID" value="XM_022280495.1"/>
</dbReference>
<evidence type="ECO:0000256" key="7">
    <source>
        <dbReference type="ARBA" id="ARBA00033417"/>
    </source>
</evidence>
<dbReference type="AlphaFoldDB" id="A0A6J1C4V7"/>
<evidence type="ECO:0000256" key="10">
    <source>
        <dbReference type="SAM" id="SignalP"/>
    </source>
</evidence>
<dbReference type="Proteomes" id="UP000504603">
    <property type="component" value="Unplaced"/>
</dbReference>
<dbReference type="PROSITE" id="PS00587">
    <property type="entry name" value="GLYCOSYL_HYDROL_F17"/>
    <property type="match status" value="1"/>
</dbReference>
<evidence type="ECO:0000256" key="3">
    <source>
        <dbReference type="ARBA" id="ARBA00012780"/>
    </source>
</evidence>
<dbReference type="PANTHER" id="PTHR32227">
    <property type="entry name" value="GLUCAN ENDO-1,3-BETA-GLUCOSIDASE BG1-RELATED-RELATED"/>
    <property type="match status" value="1"/>
</dbReference>
<keyword evidence="5 9" id="KW-0326">Glycosidase</keyword>
<dbReference type="InterPro" id="IPR000490">
    <property type="entry name" value="Glyco_hydro_17"/>
</dbReference>
<name>A0A6J1C4V7_MOMCH</name>
<dbReference type="GeneID" id="111007943"/>
<organism evidence="11 12">
    <name type="scientific">Momordica charantia</name>
    <name type="common">Bitter gourd</name>
    <name type="synonym">Balsam pear</name>
    <dbReference type="NCBI Taxonomy" id="3673"/>
    <lineage>
        <taxon>Eukaryota</taxon>
        <taxon>Viridiplantae</taxon>
        <taxon>Streptophyta</taxon>
        <taxon>Embryophyta</taxon>
        <taxon>Tracheophyta</taxon>
        <taxon>Spermatophyta</taxon>
        <taxon>Magnoliopsida</taxon>
        <taxon>eudicotyledons</taxon>
        <taxon>Gunneridae</taxon>
        <taxon>Pentapetalae</taxon>
        <taxon>rosids</taxon>
        <taxon>fabids</taxon>
        <taxon>Cucurbitales</taxon>
        <taxon>Cucurbitaceae</taxon>
        <taxon>Momordiceae</taxon>
        <taxon>Momordica</taxon>
    </lineage>
</organism>
<evidence type="ECO:0000256" key="1">
    <source>
        <dbReference type="ARBA" id="ARBA00000382"/>
    </source>
</evidence>
<evidence type="ECO:0000313" key="12">
    <source>
        <dbReference type="RefSeq" id="XP_022136187.1"/>
    </source>
</evidence>